<keyword evidence="2 3" id="KW-0378">Hydrolase</keyword>
<dbReference type="InterPro" id="IPR006684">
    <property type="entry name" value="YbgC/YbaW"/>
</dbReference>
<dbReference type="Proteomes" id="UP000187608">
    <property type="component" value="Unassembled WGS sequence"/>
</dbReference>
<evidence type="ECO:0000313" key="3">
    <source>
        <dbReference type="EMBL" id="SIS49005.1"/>
    </source>
</evidence>
<dbReference type="InterPro" id="IPR050563">
    <property type="entry name" value="4-hydroxybenzoyl-CoA_TE"/>
</dbReference>
<dbReference type="EMBL" id="FTOC01000006">
    <property type="protein sequence ID" value="SIS49005.1"/>
    <property type="molecule type" value="Genomic_DNA"/>
</dbReference>
<dbReference type="InterPro" id="IPR029069">
    <property type="entry name" value="HotDog_dom_sf"/>
</dbReference>
<evidence type="ECO:0000313" key="4">
    <source>
        <dbReference type="Proteomes" id="UP000187608"/>
    </source>
</evidence>
<dbReference type="GO" id="GO:0047617">
    <property type="term" value="F:fatty acyl-CoA hydrolase activity"/>
    <property type="evidence" value="ECO:0007669"/>
    <property type="project" value="TreeGrafter"/>
</dbReference>
<accession>A0A1N7JI44</accession>
<comment type="similarity">
    <text evidence="1">Belongs to the 4-hydroxybenzoyl-CoA thioesterase family.</text>
</comment>
<dbReference type="RefSeq" id="WP_076559146.1">
    <property type="nucleotide sequence ID" value="NZ_FTOC01000006.1"/>
</dbReference>
<keyword evidence="4" id="KW-1185">Reference proteome</keyword>
<dbReference type="STRING" id="570947.SAMN05421687_10681"/>
<dbReference type="Pfam" id="PF13279">
    <property type="entry name" value="4HBT_2"/>
    <property type="match status" value="1"/>
</dbReference>
<evidence type="ECO:0000256" key="2">
    <source>
        <dbReference type="ARBA" id="ARBA00022801"/>
    </source>
</evidence>
<dbReference type="Gene3D" id="3.10.129.10">
    <property type="entry name" value="Hotdog Thioesterase"/>
    <property type="match status" value="1"/>
</dbReference>
<reference evidence="4" key="1">
    <citation type="submission" date="2017-01" db="EMBL/GenBank/DDBJ databases">
        <authorList>
            <person name="Varghese N."/>
            <person name="Submissions S."/>
        </authorList>
    </citation>
    <scope>NUCLEOTIDE SEQUENCE [LARGE SCALE GENOMIC DNA]</scope>
    <source>
        <strain evidence="4">DSM 23127</strain>
    </source>
</reference>
<protein>
    <submittedName>
        <fullName evidence="3">Acyl-CoA thioester hydrolase</fullName>
    </submittedName>
</protein>
<proteinExistence type="inferred from homology"/>
<dbReference type="SUPFAM" id="SSF54637">
    <property type="entry name" value="Thioesterase/thiol ester dehydrase-isomerase"/>
    <property type="match status" value="1"/>
</dbReference>
<gene>
    <name evidence="3" type="ORF">SAMN05421687_10681</name>
</gene>
<evidence type="ECO:0000256" key="1">
    <source>
        <dbReference type="ARBA" id="ARBA00005953"/>
    </source>
</evidence>
<sequence>MRKVHEHSIKVRFSETDQLGHVNNNNYFVYMEEARIHFFEALDLVGDGEWKFVVASVKCDFIQQLYFGQSITIKSFVTKIGNSSFHLQQNIHEEGSGKLVAEGNSVVVQFDFATQKSEPMSEWMKQQLASCQFETTEGR</sequence>
<dbReference type="AlphaFoldDB" id="A0A1N7JI44"/>
<dbReference type="CDD" id="cd00586">
    <property type="entry name" value="4HBT"/>
    <property type="match status" value="1"/>
</dbReference>
<organism evidence="3 4">
    <name type="scientific">Salimicrobium flavidum</name>
    <dbReference type="NCBI Taxonomy" id="570947"/>
    <lineage>
        <taxon>Bacteria</taxon>
        <taxon>Bacillati</taxon>
        <taxon>Bacillota</taxon>
        <taxon>Bacilli</taxon>
        <taxon>Bacillales</taxon>
        <taxon>Bacillaceae</taxon>
        <taxon>Salimicrobium</taxon>
    </lineage>
</organism>
<dbReference type="PANTHER" id="PTHR31793:SF27">
    <property type="entry name" value="NOVEL THIOESTERASE SUPERFAMILY DOMAIN AND SAPOSIN A-TYPE DOMAIN CONTAINING PROTEIN (0610012H03RIK)"/>
    <property type="match status" value="1"/>
</dbReference>
<dbReference type="PIRSF" id="PIRSF003230">
    <property type="entry name" value="YbgC"/>
    <property type="match status" value="1"/>
</dbReference>
<name>A0A1N7JI44_9BACI</name>
<dbReference type="PANTHER" id="PTHR31793">
    <property type="entry name" value="4-HYDROXYBENZOYL-COA THIOESTERASE FAMILY MEMBER"/>
    <property type="match status" value="1"/>
</dbReference>